<name>A0A448YI99_BRENA</name>
<dbReference type="SUPFAM" id="SSF47473">
    <property type="entry name" value="EF-hand"/>
    <property type="match status" value="1"/>
</dbReference>
<accession>A0A448YI99</accession>
<feature type="region of interest" description="Disordered" evidence="1">
    <location>
        <begin position="1"/>
        <end position="61"/>
    </location>
</feature>
<evidence type="ECO:0000313" key="4">
    <source>
        <dbReference type="Proteomes" id="UP000290900"/>
    </source>
</evidence>
<dbReference type="GO" id="GO:0005509">
    <property type="term" value="F:calcium ion binding"/>
    <property type="evidence" value="ECO:0007669"/>
    <property type="project" value="InterPro"/>
</dbReference>
<dbReference type="PROSITE" id="PS50222">
    <property type="entry name" value="EF_HAND_2"/>
    <property type="match status" value="1"/>
</dbReference>
<dbReference type="InParanoid" id="A0A448YI99"/>
<evidence type="ECO:0000256" key="1">
    <source>
        <dbReference type="SAM" id="MobiDB-lite"/>
    </source>
</evidence>
<dbReference type="Gene3D" id="1.10.238.10">
    <property type="entry name" value="EF-hand"/>
    <property type="match status" value="1"/>
</dbReference>
<organism evidence="3 4">
    <name type="scientific">Brettanomyces naardenensis</name>
    <name type="common">Yeast</name>
    <dbReference type="NCBI Taxonomy" id="13370"/>
    <lineage>
        <taxon>Eukaryota</taxon>
        <taxon>Fungi</taxon>
        <taxon>Dikarya</taxon>
        <taxon>Ascomycota</taxon>
        <taxon>Saccharomycotina</taxon>
        <taxon>Pichiomycetes</taxon>
        <taxon>Pichiales</taxon>
        <taxon>Pichiaceae</taxon>
        <taxon>Brettanomyces</taxon>
    </lineage>
</organism>
<dbReference type="EMBL" id="CAACVR010000005">
    <property type="protein sequence ID" value="VEU20626.1"/>
    <property type="molecule type" value="Genomic_DNA"/>
</dbReference>
<dbReference type="Proteomes" id="UP000290900">
    <property type="component" value="Unassembled WGS sequence"/>
</dbReference>
<dbReference type="InterPro" id="IPR002048">
    <property type="entry name" value="EF_hand_dom"/>
</dbReference>
<sequence>MFHRKKNKPLEFNLGDSNYHPAPNPNTLAPQPATGQIQRPHTPANQVITSANNSPPQGQYNTFTNAAVKRPVPYRPPPPTVINNYYYVQPPPNWQNGSGGGAGQGQKRSGSSNVTDGHVRSSTSRRPTPKPIASRMPPAGFPDGNGDDASDIYSSSSLVSPRMSRKHGSDGSRNSGSFEARLPDINMNDGVYRSQGSDDDVYVDLIGDLCRMDDATITVHSTQLLTVFQAFGKDLIDSEDLRNLLLDPGTRRRFARSSSKSLSKVFSSRNSPGELDFRGFIKLCSFVKGCFDSFNYYDRDYSHTLEYEELVKALQFNGMPCPSELMARIFKYSDYVTLEGFIMAVIIIRRAERGVS</sequence>
<evidence type="ECO:0000259" key="2">
    <source>
        <dbReference type="PROSITE" id="PS50222"/>
    </source>
</evidence>
<evidence type="ECO:0000313" key="3">
    <source>
        <dbReference type="EMBL" id="VEU20626.1"/>
    </source>
</evidence>
<dbReference type="OrthoDB" id="186625at2759"/>
<feature type="domain" description="EF-hand" evidence="2">
    <location>
        <begin position="285"/>
        <end position="320"/>
    </location>
</feature>
<protein>
    <submittedName>
        <fullName evidence="3">DEKNAAC101408</fullName>
    </submittedName>
</protein>
<dbReference type="AlphaFoldDB" id="A0A448YI99"/>
<proteinExistence type="predicted"/>
<keyword evidence="4" id="KW-1185">Reference proteome</keyword>
<feature type="region of interest" description="Disordered" evidence="1">
    <location>
        <begin position="92"/>
        <end position="183"/>
    </location>
</feature>
<gene>
    <name evidence="3" type="ORF">BRENAR_LOCUS1361</name>
</gene>
<feature type="compositionally biased region" description="Polar residues" evidence="1">
    <location>
        <begin position="25"/>
        <end position="61"/>
    </location>
</feature>
<dbReference type="InterPro" id="IPR011992">
    <property type="entry name" value="EF-hand-dom_pair"/>
</dbReference>
<reference evidence="3 4" key="1">
    <citation type="submission" date="2018-12" db="EMBL/GenBank/DDBJ databases">
        <authorList>
            <person name="Tiukova I."/>
            <person name="Dainat J."/>
        </authorList>
    </citation>
    <scope>NUCLEOTIDE SEQUENCE [LARGE SCALE GENOMIC DNA]</scope>
</reference>